<protein>
    <submittedName>
        <fullName evidence="1">Uncharacterized protein</fullName>
    </submittedName>
</protein>
<dbReference type="EMBL" id="JAGTJQ010000007">
    <property type="protein sequence ID" value="KAH7027760.1"/>
    <property type="molecule type" value="Genomic_DNA"/>
</dbReference>
<name>A0A9P9BRY4_9PEZI</name>
<sequence length="154" mass="17362">MEWHALFPVTSRKVTAQTPSLREYFTDMRRADALRSCFASTHLLVAEQESHQDCHGPCQAPIHHRNADWTCDHGGSGRSRHASSATPPCWPTWISGVRLYAWEFNLHEIGPKITSTTRRTRPRRSERACALLGGALSSHFEHPEVFLASLPAFT</sequence>
<accession>A0A9P9BRY4</accession>
<evidence type="ECO:0000313" key="2">
    <source>
        <dbReference type="Proteomes" id="UP000756346"/>
    </source>
</evidence>
<dbReference type="GeneID" id="70184067"/>
<proteinExistence type="predicted"/>
<organism evidence="1 2">
    <name type="scientific">Microdochium trichocladiopsis</name>
    <dbReference type="NCBI Taxonomy" id="1682393"/>
    <lineage>
        <taxon>Eukaryota</taxon>
        <taxon>Fungi</taxon>
        <taxon>Dikarya</taxon>
        <taxon>Ascomycota</taxon>
        <taxon>Pezizomycotina</taxon>
        <taxon>Sordariomycetes</taxon>
        <taxon>Xylariomycetidae</taxon>
        <taxon>Xylariales</taxon>
        <taxon>Microdochiaceae</taxon>
        <taxon>Microdochium</taxon>
    </lineage>
</organism>
<dbReference type="RefSeq" id="XP_046010559.1">
    <property type="nucleotide sequence ID" value="XM_046154521.1"/>
</dbReference>
<dbReference type="Proteomes" id="UP000756346">
    <property type="component" value="Unassembled WGS sequence"/>
</dbReference>
<dbReference type="AlphaFoldDB" id="A0A9P9BRY4"/>
<reference evidence="1" key="1">
    <citation type="journal article" date="2021" name="Nat. Commun.">
        <title>Genetic determinants of endophytism in the Arabidopsis root mycobiome.</title>
        <authorList>
            <person name="Mesny F."/>
            <person name="Miyauchi S."/>
            <person name="Thiergart T."/>
            <person name="Pickel B."/>
            <person name="Atanasova L."/>
            <person name="Karlsson M."/>
            <person name="Huettel B."/>
            <person name="Barry K.W."/>
            <person name="Haridas S."/>
            <person name="Chen C."/>
            <person name="Bauer D."/>
            <person name="Andreopoulos W."/>
            <person name="Pangilinan J."/>
            <person name="LaButti K."/>
            <person name="Riley R."/>
            <person name="Lipzen A."/>
            <person name="Clum A."/>
            <person name="Drula E."/>
            <person name="Henrissat B."/>
            <person name="Kohler A."/>
            <person name="Grigoriev I.V."/>
            <person name="Martin F.M."/>
            <person name="Hacquard S."/>
        </authorList>
    </citation>
    <scope>NUCLEOTIDE SEQUENCE</scope>
    <source>
        <strain evidence="1">MPI-CAGE-CH-0230</strain>
    </source>
</reference>
<evidence type="ECO:0000313" key="1">
    <source>
        <dbReference type="EMBL" id="KAH7027760.1"/>
    </source>
</evidence>
<keyword evidence="2" id="KW-1185">Reference proteome</keyword>
<gene>
    <name evidence="1" type="ORF">B0I36DRAFT_327836</name>
</gene>
<comment type="caution">
    <text evidence="1">The sequence shown here is derived from an EMBL/GenBank/DDBJ whole genome shotgun (WGS) entry which is preliminary data.</text>
</comment>